<dbReference type="Proteomes" id="UP000019443">
    <property type="component" value="Plasmid pLPU83d"/>
</dbReference>
<dbReference type="HOGENOM" id="CLU_207287_0_0_5"/>
<dbReference type="PATRIC" id="fig|348824.6.peg.6707"/>
<proteinExistence type="predicted"/>
<evidence type="ECO:0000313" key="1">
    <source>
        <dbReference type="EMBL" id="CDM62391.1"/>
    </source>
</evidence>
<keyword evidence="1" id="KW-0614">Plasmid</keyword>
<reference evidence="1" key="1">
    <citation type="submission" date="2013-11" db="EMBL/GenBank/DDBJ databases">
        <title>Draft genome sequence of the broad-host-range Rhizobium sp. LPU83 strain, a member of the low-genetic diversity Oregon-like Rhizobium sp. group.</title>
        <authorList>
            <person name="Wibberg D."/>
            <person name="Puehler A."/>
            <person name="Schlueter A."/>
        </authorList>
    </citation>
    <scope>NUCLEOTIDE SEQUENCE [LARGE SCALE GENOMIC DNA]</scope>
    <source>
        <strain evidence="1">LPU83</strain>
        <plasmid evidence="1">pLPU83d</plasmid>
    </source>
</reference>
<gene>
    <name evidence="1" type="ORF">LPU83_pLPU83d_1021</name>
</gene>
<dbReference type="AlphaFoldDB" id="W6S897"/>
<protein>
    <submittedName>
        <fullName evidence="1">Uncharacterized protein</fullName>
    </submittedName>
</protein>
<sequence length="52" mass="6003">MTTLILAALLLVVAINGKRLLYICVGYLDYWLEARRNLDVLRSATRRRRDGP</sequence>
<dbReference type="EMBL" id="HG916855">
    <property type="protein sequence ID" value="CDM62391.1"/>
    <property type="molecule type" value="Genomic_DNA"/>
</dbReference>
<name>W6S897_9HYPH</name>
<organism evidence="1 2">
    <name type="scientific">Rhizobium favelukesii</name>
    <dbReference type="NCBI Taxonomy" id="348824"/>
    <lineage>
        <taxon>Bacteria</taxon>
        <taxon>Pseudomonadati</taxon>
        <taxon>Pseudomonadota</taxon>
        <taxon>Alphaproteobacteria</taxon>
        <taxon>Hyphomicrobiales</taxon>
        <taxon>Rhizobiaceae</taxon>
        <taxon>Rhizobium/Agrobacterium group</taxon>
        <taxon>Rhizobium</taxon>
    </lineage>
</organism>
<accession>W6S897</accession>
<keyword evidence="2" id="KW-1185">Reference proteome</keyword>
<geneLocation type="plasmid" evidence="1 2">
    <name>pLPU83d</name>
</geneLocation>
<evidence type="ECO:0000313" key="2">
    <source>
        <dbReference type="Proteomes" id="UP000019443"/>
    </source>
</evidence>
<dbReference type="RefSeq" id="WP_167546231.1">
    <property type="nucleotide sequence ID" value="NZ_ATTO01000032.1"/>
</dbReference>
<dbReference type="KEGG" id="rhl:LPU83_pLPU83d_1021"/>